<dbReference type="InterPro" id="IPR002711">
    <property type="entry name" value="HNH"/>
</dbReference>
<name>A0ABZ3FH50_9FIRM</name>
<keyword evidence="2" id="KW-0378">Hydrolase</keyword>
<evidence type="ECO:0000256" key="1">
    <source>
        <dbReference type="ARBA" id="ARBA00022722"/>
    </source>
</evidence>
<evidence type="ECO:0000313" key="6">
    <source>
        <dbReference type="EMBL" id="XAM42051.1"/>
    </source>
</evidence>
<keyword evidence="1" id="KW-0540">Nuclease</keyword>
<dbReference type="InterPro" id="IPR003615">
    <property type="entry name" value="HNH_nuc"/>
</dbReference>
<dbReference type="PANTHER" id="PTHR41286:SF1">
    <property type="entry name" value="HNH NUCLEASE YAJD-RELATED"/>
    <property type="match status" value="1"/>
</dbReference>
<keyword evidence="7" id="KW-1185">Reference proteome</keyword>
<gene>
    <name evidence="6" type="ORF">TPELB_23640</name>
</gene>
<evidence type="ECO:0000313" key="7">
    <source>
        <dbReference type="Proteomes" id="UP001477947"/>
    </source>
</evidence>
<dbReference type="Pfam" id="PF01844">
    <property type="entry name" value="HNH"/>
    <property type="match status" value="1"/>
</dbReference>
<dbReference type="SMART" id="SM00507">
    <property type="entry name" value="HNHc"/>
    <property type="match status" value="1"/>
</dbReference>
<comment type="similarity">
    <text evidence="3">Belongs to the HNH nuclease family.</text>
</comment>
<dbReference type="PANTHER" id="PTHR41286">
    <property type="entry name" value="HNH NUCLEASE YAJD-RELATED"/>
    <property type="match status" value="1"/>
</dbReference>
<feature type="domain" description="HNH nuclease" evidence="5">
    <location>
        <begin position="65"/>
        <end position="121"/>
    </location>
</feature>
<evidence type="ECO:0000256" key="3">
    <source>
        <dbReference type="ARBA" id="ARBA00038412"/>
    </source>
</evidence>
<evidence type="ECO:0000256" key="2">
    <source>
        <dbReference type="ARBA" id="ARBA00022801"/>
    </source>
</evidence>
<proteinExistence type="inferred from homology"/>
<protein>
    <recommendedName>
        <fullName evidence="4">Putative HNH nuclease YajD</fullName>
    </recommendedName>
</protein>
<dbReference type="Proteomes" id="UP001477947">
    <property type="component" value="Chromosome"/>
</dbReference>
<reference evidence="6 7" key="1">
    <citation type="submission" date="2024-04" db="EMBL/GenBank/DDBJ databases">
        <title>Isolation and characterization of novel acetogenic strains of the genera Terrisporobacter and Acetoanaerobium.</title>
        <authorList>
            <person name="Boeer T."/>
            <person name="Schueler M.A."/>
            <person name="Lueschen A."/>
            <person name="Eysell L."/>
            <person name="Droege J."/>
            <person name="Heinemann M."/>
            <person name="Engelhardt L."/>
            <person name="Basen M."/>
            <person name="Daniel R."/>
        </authorList>
    </citation>
    <scope>NUCLEOTIDE SEQUENCE [LARGE SCALE GENOMIC DNA]</scope>
    <source>
        <strain evidence="6 7">ELB</strain>
    </source>
</reference>
<evidence type="ECO:0000259" key="5">
    <source>
        <dbReference type="SMART" id="SM00507"/>
    </source>
</evidence>
<accession>A0ABZ3FH50</accession>
<dbReference type="CDD" id="cd00085">
    <property type="entry name" value="HNHc"/>
    <property type="match status" value="1"/>
</dbReference>
<organism evidence="6 7">
    <name type="scientific">Terrisporobacter petrolearius</name>
    <dbReference type="NCBI Taxonomy" id="1460447"/>
    <lineage>
        <taxon>Bacteria</taxon>
        <taxon>Bacillati</taxon>
        <taxon>Bacillota</taxon>
        <taxon>Clostridia</taxon>
        <taxon>Peptostreptococcales</taxon>
        <taxon>Peptostreptococcaceae</taxon>
        <taxon>Terrisporobacter</taxon>
    </lineage>
</organism>
<dbReference type="RefSeq" id="WP_343337304.1">
    <property type="nucleotide sequence ID" value="NZ_CP154622.1"/>
</dbReference>
<dbReference type="Gene3D" id="1.10.30.50">
    <property type="match status" value="1"/>
</dbReference>
<evidence type="ECO:0000256" key="4">
    <source>
        <dbReference type="ARBA" id="ARBA00040194"/>
    </source>
</evidence>
<dbReference type="EMBL" id="CP154622">
    <property type="protein sequence ID" value="XAM42051.1"/>
    <property type="molecule type" value="Genomic_DNA"/>
</dbReference>
<sequence length="129" mass="15407">MPKVICKRVGCKKLVEKGLNNGYCDDHKEYGEQKLKEANKLRHANYDKDRDPKLVSFYNGIKWKRLRESALSRDNYLCQDCLANKRLIGAEEVHHIIEVKEDWNKRYDEDNLISLCKSCHRKRHTRKKF</sequence>